<feature type="region of interest" description="Disordered" evidence="1">
    <location>
        <begin position="197"/>
        <end position="236"/>
    </location>
</feature>
<gene>
    <name evidence="2" type="ORF">MNEG_15773</name>
</gene>
<dbReference type="RefSeq" id="XP_013891209.1">
    <property type="nucleotide sequence ID" value="XM_014035755.1"/>
</dbReference>
<sequence>MLLVTPILCAAEELHKETRCPGVALHGSKTQRAIAAAAPECEGVLSGCRPTCSAFVRRLPWQWRAAADPGVRFLRPHEAPLHDPRGAAAAAAPVLRAAACPDAAARTPGLEYQWAAGGGGSATPIAEIHKRRRLQECLEEHAAAALPEAILPPLARVGGGGPALPLFDLRLAWRQLVLALEEDFEIAPGPFRMHAVRGGLGGEEEEEEQWGQGSASQPHRRNRRAAARTGRGARPG</sequence>
<protein>
    <submittedName>
        <fullName evidence="2">Uncharacterized protein</fullName>
    </submittedName>
</protein>
<accession>A0A0D2LJP6</accession>
<organism evidence="2 3">
    <name type="scientific">Monoraphidium neglectum</name>
    <dbReference type="NCBI Taxonomy" id="145388"/>
    <lineage>
        <taxon>Eukaryota</taxon>
        <taxon>Viridiplantae</taxon>
        <taxon>Chlorophyta</taxon>
        <taxon>core chlorophytes</taxon>
        <taxon>Chlorophyceae</taxon>
        <taxon>CS clade</taxon>
        <taxon>Sphaeropleales</taxon>
        <taxon>Selenastraceae</taxon>
        <taxon>Monoraphidium</taxon>
    </lineage>
</organism>
<evidence type="ECO:0000313" key="3">
    <source>
        <dbReference type="Proteomes" id="UP000054498"/>
    </source>
</evidence>
<keyword evidence="3" id="KW-1185">Reference proteome</keyword>
<dbReference type="AlphaFoldDB" id="A0A0D2LJP6"/>
<proteinExistence type="predicted"/>
<dbReference type="EMBL" id="KK105874">
    <property type="protein sequence ID" value="KIY92189.1"/>
    <property type="molecule type" value="Genomic_DNA"/>
</dbReference>
<dbReference type="GeneID" id="25733468"/>
<dbReference type="KEGG" id="mng:MNEG_15773"/>
<feature type="compositionally biased region" description="Low complexity" evidence="1">
    <location>
        <begin position="227"/>
        <end position="236"/>
    </location>
</feature>
<dbReference type="Proteomes" id="UP000054498">
    <property type="component" value="Unassembled WGS sequence"/>
</dbReference>
<evidence type="ECO:0000256" key="1">
    <source>
        <dbReference type="SAM" id="MobiDB-lite"/>
    </source>
</evidence>
<name>A0A0D2LJP6_9CHLO</name>
<reference evidence="2 3" key="1">
    <citation type="journal article" date="2013" name="BMC Genomics">
        <title>Reconstruction of the lipid metabolism for the microalga Monoraphidium neglectum from its genome sequence reveals characteristics suitable for biofuel production.</title>
        <authorList>
            <person name="Bogen C."/>
            <person name="Al-Dilaimi A."/>
            <person name="Albersmeier A."/>
            <person name="Wichmann J."/>
            <person name="Grundmann M."/>
            <person name="Rupp O."/>
            <person name="Lauersen K.J."/>
            <person name="Blifernez-Klassen O."/>
            <person name="Kalinowski J."/>
            <person name="Goesmann A."/>
            <person name="Mussgnug J.H."/>
            <person name="Kruse O."/>
        </authorList>
    </citation>
    <scope>NUCLEOTIDE SEQUENCE [LARGE SCALE GENOMIC DNA]</scope>
    <source>
        <strain evidence="2 3">SAG 48.87</strain>
    </source>
</reference>
<evidence type="ECO:0000313" key="2">
    <source>
        <dbReference type="EMBL" id="KIY92189.1"/>
    </source>
</evidence>